<keyword evidence="3" id="KW-0862">Zinc</keyword>
<proteinExistence type="predicted"/>
<dbReference type="GO" id="GO:0048254">
    <property type="term" value="P:snoRNA localization"/>
    <property type="evidence" value="ECO:0007669"/>
    <property type="project" value="TreeGrafter"/>
</dbReference>
<organism evidence="6 7">
    <name type="scientific">Fomitopsis schrenkii</name>
    <name type="common">Brown rot fungus</name>
    <dbReference type="NCBI Taxonomy" id="2126942"/>
    <lineage>
        <taxon>Eukaryota</taxon>
        <taxon>Fungi</taxon>
        <taxon>Dikarya</taxon>
        <taxon>Basidiomycota</taxon>
        <taxon>Agaricomycotina</taxon>
        <taxon>Agaricomycetes</taxon>
        <taxon>Polyporales</taxon>
        <taxon>Fomitopsis</taxon>
    </lineage>
</organism>
<dbReference type="Gene3D" id="3.30.60.190">
    <property type="match status" value="1"/>
</dbReference>
<dbReference type="GO" id="GO:0000463">
    <property type="term" value="P:maturation of LSU-rRNA from tricistronic rRNA transcript (SSU-rRNA, 5.8S rRNA, LSU-rRNA)"/>
    <property type="evidence" value="ECO:0007669"/>
    <property type="project" value="TreeGrafter"/>
</dbReference>
<dbReference type="InterPro" id="IPR051639">
    <property type="entry name" value="BCD1"/>
</dbReference>
<dbReference type="CDD" id="cd23024">
    <property type="entry name" value="zf-HIT_ZNHIT2-3"/>
    <property type="match status" value="1"/>
</dbReference>
<evidence type="ECO:0000256" key="4">
    <source>
        <dbReference type="PROSITE-ProRule" id="PRU00453"/>
    </source>
</evidence>
<dbReference type="PANTHER" id="PTHR13483:SF11">
    <property type="entry name" value="ZINC FINGER HIT DOMAIN-CONTAINING PROTEIN 3"/>
    <property type="match status" value="1"/>
</dbReference>
<dbReference type="InParanoid" id="S8G382"/>
<dbReference type="GO" id="GO:0000492">
    <property type="term" value="P:box C/D snoRNP assembly"/>
    <property type="evidence" value="ECO:0007669"/>
    <property type="project" value="TreeGrafter"/>
</dbReference>
<dbReference type="SUPFAM" id="SSF144232">
    <property type="entry name" value="HIT/MYND zinc finger-like"/>
    <property type="match status" value="1"/>
</dbReference>
<dbReference type="HOGENOM" id="CLU_105540_0_0_1"/>
<dbReference type="GO" id="GO:0070761">
    <property type="term" value="C:pre-snoRNP complex"/>
    <property type="evidence" value="ECO:0007669"/>
    <property type="project" value="TreeGrafter"/>
</dbReference>
<accession>S8G382</accession>
<dbReference type="AlphaFoldDB" id="S8G382"/>
<keyword evidence="2 4" id="KW-0863">Zinc-finger</keyword>
<dbReference type="STRING" id="743788.S8G382"/>
<dbReference type="GO" id="GO:0008270">
    <property type="term" value="F:zinc ion binding"/>
    <property type="evidence" value="ECO:0007669"/>
    <property type="project" value="UniProtKB-UniRule"/>
</dbReference>
<dbReference type="InterPro" id="IPR007529">
    <property type="entry name" value="Znf_HIT"/>
</dbReference>
<dbReference type="OrthoDB" id="18412at2759"/>
<evidence type="ECO:0000256" key="1">
    <source>
        <dbReference type="ARBA" id="ARBA00022723"/>
    </source>
</evidence>
<gene>
    <name evidence="6" type="ORF">FOMPIDRAFT_1027916</name>
</gene>
<dbReference type="Proteomes" id="UP000015241">
    <property type="component" value="Unassembled WGS sequence"/>
</dbReference>
<dbReference type="GO" id="GO:0005634">
    <property type="term" value="C:nucleus"/>
    <property type="evidence" value="ECO:0007669"/>
    <property type="project" value="TreeGrafter"/>
</dbReference>
<evidence type="ECO:0000313" key="7">
    <source>
        <dbReference type="Proteomes" id="UP000015241"/>
    </source>
</evidence>
<protein>
    <recommendedName>
        <fullName evidence="5">HIT-type domain-containing protein</fullName>
    </recommendedName>
</protein>
<reference evidence="6 7" key="1">
    <citation type="journal article" date="2012" name="Science">
        <title>The Paleozoic origin of enzymatic lignin decomposition reconstructed from 31 fungal genomes.</title>
        <authorList>
            <person name="Floudas D."/>
            <person name="Binder M."/>
            <person name="Riley R."/>
            <person name="Barry K."/>
            <person name="Blanchette R.A."/>
            <person name="Henrissat B."/>
            <person name="Martinez A.T."/>
            <person name="Otillar R."/>
            <person name="Spatafora J.W."/>
            <person name="Yadav J.S."/>
            <person name="Aerts A."/>
            <person name="Benoit I."/>
            <person name="Boyd A."/>
            <person name="Carlson A."/>
            <person name="Copeland A."/>
            <person name="Coutinho P.M."/>
            <person name="de Vries R.P."/>
            <person name="Ferreira P."/>
            <person name="Findley K."/>
            <person name="Foster B."/>
            <person name="Gaskell J."/>
            <person name="Glotzer D."/>
            <person name="Gorecki P."/>
            <person name="Heitman J."/>
            <person name="Hesse C."/>
            <person name="Hori C."/>
            <person name="Igarashi K."/>
            <person name="Jurgens J.A."/>
            <person name="Kallen N."/>
            <person name="Kersten P."/>
            <person name="Kohler A."/>
            <person name="Kuees U."/>
            <person name="Kumar T.K.A."/>
            <person name="Kuo A."/>
            <person name="LaButti K."/>
            <person name="Larrondo L.F."/>
            <person name="Lindquist E."/>
            <person name="Ling A."/>
            <person name="Lombard V."/>
            <person name="Lucas S."/>
            <person name="Lundell T."/>
            <person name="Martin R."/>
            <person name="McLaughlin D.J."/>
            <person name="Morgenstern I."/>
            <person name="Morin E."/>
            <person name="Murat C."/>
            <person name="Nagy L.G."/>
            <person name="Nolan M."/>
            <person name="Ohm R.A."/>
            <person name="Patyshakuliyeva A."/>
            <person name="Rokas A."/>
            <person name="Ruiz-Duenas F.J."/>
            <person name="Sabat G."/>
            <person name="Salamov A."/>
            <person name="Samejima M."/>
            <person name="Schmutz J."/>
            <person name="Slot J.C."/>
            <person name="St John F."/>
            <person name="Stenlid J."/>
            <person name="Sun H."/>
            <person name="Sun S."/>
            <person name="Syed K."/>
            <person name="Tsang A."/>
            <person name="Wiebenga A."/>
            <person name="Young D."/>
            <person name="Pisabarro A."/>
            <person name="Eastwood D.C."/>
            <person name="Martin F."/>
            <person name="Cullen D."/>
            <person name="Grigoriev I.V."/>
            <person name="Hibbett D.S."/>
        </authorList>
    </citation>
    <scope>NUCLEOTIDE SEQUENCE</scope>
    <source>
        <strain evidence="7">FP-58527</strain>
    </source>
</reference>
<sequence>MPPRKPVPCQICTTVQSKYTCAQCGIVYCSTPCYKAHKDVAEEDVNLPDADTATPLRPLTSLRWPYVPEESAYPDPLKRDDPKPLQLPQYEAIATSLAIRRTLAAHPQLPALLRQLDALRGPPREAALERALGVSADEAGGVARSMEDQRALRELAEVVEAAVRGGREGMLGLDWGD</sequence>
<evidence type="ECO:0000256" key="3">
    <source>
        <dbReference type="ARBA" id="ARBA00022833"/>
    </source>
</evidence>
<evidence type="ECO:0000313" key="6">
    <source>
        <dbReference type="EMBL" id="EPT04710.1"/>
    </source>
</evidence>
<dbReference type="eggNOG" id="ENOG502SGWB">
    <property type="taxonomic scope" value="Eukaryota"/>
</dbReference>
<dbReference type="PANTHER" id="PTHR13483">
    <property type="entry name" value="BOX C_D SNORNA PROTEIN 1-RELATED"/>
    <property type="match status" value="1"/>
</dbReference>
<dbReference type="PROSITE" id="PS51083">
    <property type="entry name" value="ZF_HIT"/>
    <property type="match status" value="1"/>
</dbReference>
<feature type="domain" description="HIT-type" evidence="5">
    <location>
        <begin position="9"/>
        <end position="45"/>
    </location>
</feature>
<evidence type="ECO:0000256" key="2">
    <source>
        <dbReference type="ARBA" id="ARBA00022771"/>
    </source>
</evidence>
<dbReference type="Pfam" id="PF04438">
    <property type="entry name" value="zf-HIT"/>
    <property type="match status" value="1"/>
</dbReference>
<name>S8G382_FOMSC</name>
<dbReference type="EMBL" id="KE504126">
    <property type="protein sequence ID" value="EPT04710.1"/>
    <property type="molecule type" value="Genomic_DNA"/>
</dbReference>
<keyword evidence="7" id="KW-1185">Reference proteome</keyword>
<evidence type="ECO:0000259" key="5">
    <source>
        <dbReference type="PROSITE" id="PS51083"/>
    </source>
</evidence>
<keyword evidence="1" id="KW-0479">Metal-binding</keyword>